<dbReference type="RefSeq" id="WP_263336542.1">
    <property type="nucleotide sequence ID" value="NZ_JAGSYH010000003.1"/>
</dbReference>
<dbReference type="EMBL" id="JBHSPH010000002">
    <property type="protein sequence ID" value="MFC5862739.1"/>
    <property type="molecule type" value="Genomic_DNA"/>
</dbReference>
<dbReference type="Gene3D" id="3.10.200.10">
    <property type="entry name" value="Alpha carbonic anhydrase"/>
    <property type="match status" value="1"/>
</dbReference>
<proteinExistence type="inferred from homology"/>
<evidence type="ECO:0000256" key="3">
    <source>
        <dbReference type="ARBA" id="ARBA00022723"/>
    </source>
</evidence>
<evidence type="ECO:0000313" key="8">
    <source>
        <dbReference type="EMBL" id="MFC5862739.1"/>
    </source>
</evidence>
<dbReference type="PANTHER" id="PTHR18952">
    <property type="entry name" value="CARBONIC ANHYDRASE"/>
    <property type="match status" value="1"/>
</dbReference>
<comment type="similarity">
    <text evidence="1">Belongs to the alpha-carbonic anhydrase family.</text>
</comment>
<organism evidence="8 9">
    <name type="scientific">Acidicapsa dinghuensis</name>
    <dbReference type="NCBI Taxonomy" id="2218256"/>
    <lineage>
        <taxon>Bacteria</taxon>
        <taxon>Pseudomonadati</taxon>
        <taxon>Acidobacteriota</taxon>
        <taxon>Terriglobia</taxon>
        <taxon>Terriglobales</taxon>
        <taxon>Acidobacteriaceae</taxon>
        <taxon>Acidicapsa</taxon>
    </lineage>
</organism>
<evidence type="ECO:0000256" key="6">
    <source>
        <dbReference type="ARBA" id="ARBA00048348"/>
    </source>
</evidence>
<reference evidence="9" key="1">
    <citation type="journal article" date="2019" name="Int. J. Syst. Evol. Microbiol.">
        <title>The Global Catalogue of Microorganisms (GCM) 10K type strain sequencing project: providing services to taxonomists for standard genome sequencing and annotation.</title>
        <authorList>
            <consortium name="The Broad Institute Genomics Platform"/>
            <consortium name="The Broad Institute Genome Sequencing Center for Infectious Disease"/>
            <person name="Wu L."/>
            <person name="Ma J."/>
        </authorList>
    </citation>
    <scope>NUCLEOTIDE SEQUENCE [LARGE SCALE GENOMIC DNA]</scope>
    <source>
        <strain evidence="9">JCM 4087</strain>
    </source>
</reference>
<comment type="caution">
    <text evidence="8">The sequence shown here is derived from an EMBL/GenBank/DDBJ whole genome shotgun (WGS) entry which is preliminary data.</text>
</comment>
<evidence type="ECO:0000259" key="7">
    <source>
        <dbReference type="PROSITE" id="PS51144"/>
    </source>
</evidence>
<dbReference type="CDD" id="cd03124">
    <property type="entry name" value="alpha_CA_prokaryotic_like"/>
    <property type="match status" value="1"/>
</dbReference>
<name>A0ABW1EFJ1_9BACT</name>
<comment type="catalytic activity">
    <reaction evidence="6">
        <text>hydrogencarbonate + H(+) = CO2 + H2O</text>
        <dbReference type="Rhea" id="RHEA:10748"/>
        <dbReference type="ChEBI" id="CHEBI:15377"/>
        <dbReference type="ChEBI" id="CHEBI:15378"/>
        <dbReference type="ChEBI" id="CHEBI:16526"/>
        <dbReference type="ChEBI" id="CHEBI:17544"/>
        <dbReference type="EC" id="4.2.1.1"/>
    </reaction>
</comment>
<dbReference type="SUPFAM" id="SSF51069">
    <property type="entry name" value="Carbonic anhydrase"/>
    <property type="match status" value="1"/>
</dbReference>
<evidence type="ECO:0000256" key="5">
    <source>
        <dbReference type="ARBA" id="ARBA00023239"/>
    </source>
</evidence>
<dbReference type="InterPro" id="IPR023561">
    <property type="entry name" value="Carbonic_anhydrase_a-class"/>
</dbReference>
<keyword evidence="5" id="KW-0456">Lyase</keyword>
<dbReference type="Proteomes" id="UP001596091">
    <property type="component" value="Unassembled WGS sequence"/>
</dbReference>
<evidence type="ECO:0000256" key="1">
    <source>
        <dbReference type="ARBA" id="ARBA00010718"/>
    </source>
</evidence>
<sequence length="255" mass="27622">MARLVRIVIGLGLCAGIGSIPVATLAQQQGGAAWDYTGKLGPFHWGKLDPAYKTCADGKEQSPIDIRGAHLDKNLQPIEFHYLAGPMTLVNTGHTVQVTAAPGSYIIANGTRYDLVQFHFHHPGEEAVKGTLPDMDVHLVHKSADGKIAVVAVRLMEGNANAVLAALWEHLPKTVGASDKMPDLMSPLGLIPRDPGYWMYEGSLTAPPCTEGVQWFVMERPVELSRGQLRAFGALYPVNSRMLQSPHGRKVEASE</sequence>
<feature type="domain" description="Alpha-carbonic anhydrase" evidence="7">
    <location>
        <begin position="32"/>
        <end position="255"/>
    </location>
</feature>
<keyword evidence="3" id="KW-0479">Metal-binding</keyword>
<gene>
    <name evidence="8" type="ORF">ACFPT7_10595</name>
</gene>
<dbReference type="InterPro" id="IPR036398">
    <property type="entry name" value="CA_dom_sf"/>
</dbReference>
<protein>
    <recommendedName>
        <fullName evidence="2">carbonic anhydrase</fullName>
        <ecNumber evidence="2">4.2.1.1</ecNumber>
    </recommendedName>
</protein>
<dbReference type="PROSITE" id="PS51144">
    <property type="entry name" value="ALPHA_CA_2"/>
    <property type="match status" value="1"/>
</dbReference>
<keyword evidence="4" id="KW-0862">Zinc</keyword>
<dbReference type="Pfam" id="PF00194">
    <property type="entry name" value="Carb_anhydrase"/>
    <property type="match status" value="1"/>
</dbReference>
<evidence type="ECO:0000256" key="2">
    <source>
        <dbReference type="ARBA" id="ARBA00012925"/>
    </source>
</evidence>
<keyword evidence="9" id="KW-1185">Reference proteome</keyword>
<accession>A0ABW1EFJ1</accession>
<evidence type="ECO:0000256" key="4">
    <source>
        <dbReference type="ARBA" id="ARBA00022833"/>
    </source>
</evidence>
<dbReference type="EC" id="4.2.1.1" evidence="2"/>
<dbReference type="SMART" id="SM01057">
    <property type="entry name" value="Carb_anhydrase"/>
    <property type="match status" value="1"/>
</dbReference>
<dbReference type="InterPro" id="IPR041891">
    <property type="entry name" value="Alpha_CA_prokaryot-like"/>
</dbReference>
<dbReference type="PANTHER" id="PTHR18952:SF265">
    <property type="entry name" value="CARBONIC ANHYDRASE"/>
    <property type="match status" value="1"/>
</dbReference>
<evidence type="ECO:0000313" key="9">
    <source>
        <dbReference type="Proteomes" id="UP001596091"/>
    </source>
</evidence>
<dbReference type="InterPro" id="IPR001148">
    <property type="entry name" value="CA_dom"/>
</dbReference>